<dbReference type="InterPro" id="IPR016181">
    <property type="entry name" value="Acyl_CoA_acyltransferase"/>
</dbReference>
<dbReference type="AlphaFoldDB" id="E8JYR5"/>
<protein>
    <submittedName>
        <fullName evidence="2">Acetyltransferase, GNAT family</fullName>
    </submittedName>
</protein>
<proteinExistence type="predicted"/>
<keyword evidence="3" id="KW-1185">Reference proteome</keyword>
<feature type="domain" description="N-acetyltransferase" evidence="1">
    <location>
        <begin position="33"/>
        <end position="183"/>
    </location>
</feature>
<comment type="caution">
    <text evidence="2">The sequence shown here is derived from an EMBL/GenBank/DDBJ whole genome shotgun (WGS) entry which is preliminary data.</text>
</comment>
<sequence>MRASQDPAGFFLSLKRAIMVIERVKVGKSKMNCTIRNMIKSDIESLSHGFMNQGWPGREEILARYFLEQESGEREVLVAEIDGAVAGYVTILPSAKHGPFAEVYPELSDFNVFEPFRNQGIGNQLLEEAEKRVKFVSSKVTLGVGLHLGYGPAQRLYIRRGYIPDGTGVWYRNQPLEMNATSQNNDDLVLYLVKEFG</sequence>
<dbReference type="eggNOG" id="COG0456">
    <property type="taxonomic scope" value="Bacteria"/>
</dbReference>
<dbReference type="InterPro" id="IPR000182">
    <property type="entry name" value="GNAT_dom"/>
</dbReference>
<dbReference type="GO" id="GO:0016747">
    <property type="term" value="F:acyltransferase activity, transferring groups other than amino-acyl groups"/>
    <property type="evidence" value="ECO:0007669"/>
    <property type="project" value="InterPro"/>
</dbReference>
<dbReference type="HOGENOM" id="CLU_121411_0_0_9"/>
<dbReference type="EMBL" id="AEVD01000004">
    <property type="protein sequence ID" value="EFX37447.1"/>
    <property type="molecule type" value="Genomic_DNA"/>
</dbReference>
<dbReference type="PROSITE" id="PS51186">
    <property type="entry name" value="GNAT"/>
    <property type="match status" value="1"/>
</dbReference>
<gene>
    <name evidence="2" type="ORF">HMPREF9423_0431</name>
</gene>
<organism evidence="2 3">
    <name type="scientific">Streptococcus infantis ATCC 700779</name>
    <dbReference type="NCBI Taxonomy" id="889204"/>
    <lineage>
        <taxon>Bacteria</taxon>
        <taxon>Bacillati</taxon>
        <taxon>Bacillota</taxon>
        <taxon>Bacilli</taxon>
        <taxon>Lactobacillales</taxon>
        <taxon>Streptococcaceae</taxon>
        <taxon>Streptococcus</taxon>
    </lineage>
</organism>
<reference evidence="2 3" key="1">
    <citation type="submission" date="2010-12" db="EMBL/GenBank/DDBJ databases">
        <authorList>
            <person name="Muzny D."/>
            <person name="Qin X."/>
            <person name="Deng J."/>
            <person name="Jiang H."/>
            <person name="Liu Y."/>
            <person name="Qu J."/>
            <person name="Song X.-Z."/>
            <person name="Zhang L."/>
            <person name="Thornton R."/>
            <person name="Coyle M."/>
            <person name="Francisco L."/>
            <person name="Jackson L."/>
            <person name="Javaid M."/>
            <person name="Korchina V."/>
            <person name="Kovar C."/>
            <person name="Mata R."/>
            <person name="Mathew T."/>
            <person name="Ngo R."/>
            <person name="Nguyen L."/>
            <person name="Nguyen N."/>
            <person name="Okwuonu G."/>
            <person name="Ongeri F."/>
            <person name="Pham C."/>
            <person name="Simmons D."/>
            <person name="Wilczek-Boney K."/>
            <person name="Hale W."/>
            <person name="Jakkamsetti A."/>
            <person name="Pham P."/>
            <person name="Ruth R."/>
            <person name="San Lucas F."/>
            <person name="Warren J."/>
            <person name="Zhang J."/>
            <person name="Zhao Z."/>
            <person name="Zhou C."/>
            <person name="Zhu D."/>
            <person name="Lee S."/>
            <person name="Bess C."/>
            <person name="Blankenburg K."/>
            <person name="Forbes L."/>
            <person name="Fu Q."/>
            <person name="Gubbala S."/>
            <person name="Hirani K."/>
            <person name="Jayaseelan J.C."/>
            <person name="Lara F."/>
            <person name="Munidasa M."/>
            <person name="Palculict T."/>
            <person name="Patil S."/>
            <person name="Pu L.-L."/>
            <person name="Saada N."/>
            <person name="Tang L."/>
            <person name="Weissenberger G."/>
            <person name="Zhu Y."/>
            <person name="Hemphill L."/>
            <person name="Shang Y."/>
            <person name="Youmans B."/>
            <person name="Ayvaz T."/>
            <person name="Ross M."/>
            <person name="Santibanez J."/>
            <person name="Aqrawi P."/>
            <person name="Gross S."/>
            <person name="Joshi V."/>
            <person name="Fowler G."/>
            <person name="Nazareth L."/>
            <person name="Reid J."/>
            <person name="Worley K."/>
            <person name="Petrosino J."/>
            <person name="Highlander S."/>
            <person name="Gibbs R."/>
        </authorList>
    </citation>
    <scope>NUCLEOTIDE SEQUENCE [LARGE SCALE GENOMIC DNA]</scope>
    <source>
        <strain evidence="2 3">ATCC 700779</strain>
    </source>
</reference>
<evidence type="ECO:0000259" key="1">
    <source>
        <dbReference type="PROSITE" id="PS51186"/>
    </source>
</evidence>
<dbReference type="CDD" id="cd04301">
    <property type="entry name" value="NAT_SF"/>
    <property type="match status" value="1"/>
</dbReference>
<keyword evidence="2" id="KW-0808">Transferase</keyword>
<dbReference type="Proteomes" id="UP000002815">
    <property type="component" value="Unassembled WGS sequence"/>
</dbReference>
<accession>E8JYR5</accession>
<dbReference type="SUPFAM" id="SSF55729">
    <property type="entry name" value="Acyl-CoA N-acyltransferases (Nat)"/>
    <property type="match status" value="1"/>
</dbReference>
<evidence type="ECO:0000313" key="2">
    <source>
        <dbReference type="EMBL" id="EFX37447.1"/>
    </source>
</evidence>
<dbReference type="Gene3D" id="3.40.630.30">
    <property type="match status" value="1"/>
</dbReference>
<dbReference type="Pfam" id="PF13508">
    <property type="entry name" value="Acetyltransf_7"/>
    <property type="match status" value="1"/>
</dbReference>
<name>E8JYR5_9STRE</name>
<evidence type="ECO:0000313" key="3">
    <source>
        <dbReference type="Proteomes" id="UP000002815"/>
    </source>
</evidence>